<dbReference type="NCBIfam" id="TIGR03083">
    <property type="entry name" value="maleylpyruvate isomerase family mycothiol-dependent enzyme"/>
    <property type="match status" value="1"/>
</dbReference>
<dbReference type="RefSeq" id="WP_111185128.1">
    <property type="nucleotide sequence ID" value="NZ_POUD01000391.1"/>
</dbReference>
<proteinExistence type="predicted"/>
<dbReference type="EMBL" id="POUD01000391">
    <property type="protein sequence ID" value="PZG04246.1"/>
    <property type="molecule type" value="Genomic_DNA"/>
</dbReference>
<evidence type="ECO:0000313" key="2">
    <source>
        <dbReference type="EMBL" id="PZG04246.1"/>
    </source>
</evidence>
<evidence type="ECO:0000259" key="1">
    <source>
        <dbReference type="Pfam" id="PF11716"/>
    </source>
</evidence>
<organism evidence="2 3">
    <name type="scientific">Nonomuraea aridisoli</name>
    <dbReference type="NCBI Taxonomy" id="2070368"/>
    <lineage>
        <taxon>Bacteria</taxon>
        <taxon>Bacillati</taxon>
        <taxon>Actinomycetota</taxon>
        <taxon>Actinomycetes</taxon>
        <taxon>Streptosporangiales</taxon>
        <taxon>Streptosporangiaceae</taxon>
        <taxon>Nonomuraea</taxon>
    </lineage>
</organism>
<feature type="domain" description="Mycothiol-dependent maleylpyruvate isomerase metal-binding" evidence="1">
    <location>
        <begin position="20"/>
        <end position="159"/>
    </location>
</feature>
<dbReference type="SUPFAM" id="SSF109854">
    <property type="entry name" value="DinB/YfiT-like putative metalloenzymes"/>
    <property type="match status" value="1"/>
</dbReference>
<gene>
    <name evidence="2" type="ORF">C1J01_44870</name>
</gene>
<reference evidence="2 3" key="1">
    <citation type="submission" date="2018-01" db="EMBL/GenBank/DDBJ databases">
        <title>Draft genome sequence of Nonomuraea sp. KC333.</title>
        <authorList>
            <person name="Sahin N."/>
            <person name="Saygin H."/>
            <person name="Ay H."/>
        </authorList>
    </citation>
    <scope>NUCLEOTIDE SEQUENCE [LARGE SCALE GENOMIC DNA]</scope>
    <source>
        <strain evidence="2 3">KC333</strain>
    </source>
</reference>
<dbReference type="AlphaFoldDB" id="A0A2W2CXG5"/>
<dbReference type="Proteomes" id="UP000249304">
    <property type="component" value="Unassembled WGS sequence"/>
</dbReference>
<dbReference type="Gene3D" id="1.20.120.450">
    <property type="entry name" value="dinb family like domain"/>
    <property type="match status" value="1"/>
</dbReference>
<dbReference type="InterPro" id="IPR017517">
    <property type="entry name" value="Maleyloyr_isom"/>
</dbReference>
<dbReference type="Pfam" id="PF11716">
    <property type="entry name" value="MDMPI_N"/>
    <property type="match status" value="1"/>
</dbReference>
<dbReference type="InterPro" id="IPR024344">
    <property type="entry name" value="MDMPI_metal-binding"/>
</dbReference>
<accession>A0A2W2CXG5</accession>
<protein>
    <recommendedName>
        <fullName evidence="1">Mycothiol-dependent maleylpyruvate isomerase metal-binding domain-containing protein</fullName>
    </recommendedName>
</protein>
<dbReference type="GO" id="GO:0046872">
    <property type="term" value="F:metal ion binding"/>
    <property type="evidence" value="ECO:0007669"/>
    <property type="project" value="InterPro"/>
</dbReference>
<comment type="caution">
    <text evidence="2">The sequence shown here is derived from an EMBL/GenBank/DDBJ whole genome shotgun (WGS) entry which is preliminary data.</text>
</comment>
<keyword evidence="3" id="KW-1185">Reference proteome</keyword>
<sequence length="271" mass="29338">MNEWDATSYAGKDTILRVVREEAERLFALAEPEEAWEAPTACAGWAVRDVVAHIADTTEGYFAAFDAARGGGDPGAAYGLPGMGARVNEQAVALRGIAQKELLDRLRADFERMQDILRGLAEDEWDGLIVPHFYMGPLPAYFYAAGQLMDYAVHAWDIRQGAGRAHALPGEAADLLVPFMFVLWQSTVRKDADLTPFELGVRVGGVNGGDFRVSVGDGGMTYEKGSLAGLPAVVEFDAGSMVLTTFGRVNAGTVRGDLAVAERFLDLFFRI</sequence>
<name>A0A2W2CXG5_9ACTN</name>
<evidence type="ECO:0000313" key="3">
    <source>
        <dbReference type="Proteomes" id="UP000249304"/>
    </source>
</evidence>
<dbReference type="OrthoDB" id="154293at2"/>
<dbReference type="InterPro" id="IPR034660">
    <property type="entry name" value="DinB/YfiT-like"/>
</dbReference>